<proteinExistence type="predicted"/>
<name>A0ABY4RFQ3_9BACL</name>
<accession>A0ABY4RFQ3</accession>
<reference evidence="1" key="1">
    <citation type="submission" date="2018-02" db="EMBL/GenBank/DDBJ databases">
        <authorList>
            <person name="Kim S.-K."/>
            <person name="Jung H.-I."/>
            <person name="Lee S.-W."/>
        </authorList>
    </citation>
    <scope>NUCLEOTIDE SEQUENCE</scope>
    <source>
        <strain evidence="1">SK3146</strain>
    </source>
</reference>
<dbReference type="EMBL" id="CP027059">
    <property type="protein sequence ID" value="UQZ81137.1"/>
    <property type="molecule type" value="Genomic_DNA"/>
</dbReference>
<reference evidence="1" key="2">
    <citation type="journal article" date="2021" name="J Anim Sci Technol">
        <title>Complete genome sequence of Paenibacillus konkukensis sp. nov. SK3146 as a potential probiotic strain.</title>
        <authorList>
            <person name="Jung H.I."/>
            <person name="Park S."/>
            <person name="Niu K.M."/>
            <person name="Lee S.W."/>
            <person name="Kothari D."/>
            <person name="Yi K.J."/>
            <person name="Kim S.K."/>
        </authorList>
    </citation>
    <scope>NUCLEOTIDE SEQUENCE</scope>
    <source>
        <strain evidence="1">SK3146</strain>
    </source>
</reference>
<evidence type="ECO:0000313" key="1">
    <source>
        <dbReference type="EMBL" id="UQZ81137.1"/>
    </source>
</evidence>
<organism evidence="1 2">
    <name type="scientific">Paenibacillus konkukensis</name>
    <dbReference type="NCBI Taxonomy" id="2020716"/>
    <lineage>
        <taxon>Bacteria</taxon>
        <taxon>Bacillati</taxon>
        <taxon>Bacillota</taxon>
        <taxon>Bacilli</taxon>
        <taxon>Bacillales</taxon>
        <taxon>Paenibacillaceae</taxon>
        <taxon>Paenibacillus</taxon>
    </lineage>
</organism>
<protein>
    <recommendedName>
        <fullName evidence="3">Gliding motility protein</fullName>
    </recommendedName>
</protein>
<gene>
    <name evidence="1" type="ORF">SK3146_00293</name>
</gene>
<dbReference type="RefSeq" id="WP_249863393.1">
    <property type="nucleotide sequence ID" value="NZ_CP027059.1"/>
</dbReference>
<sequence>MIPEAGDIYCVYVERLRSYAACQVTHIKQPESAKGKPLAAVLELDWLGDAPPSESELRQMKPLICNYFFWNDRIDHSYVDAVVPAGYTKVGSLPPLAEEEVVSYGSWDTGGSMARQRNWEAIAPKLRQRFKEAAQDRAKVDVGGRSLSRSTSAADEDLLRQLSDLSELEKLPCLTRIHADTLSEPLLAFIAGNPFIIELQVSHVEGTDLDLSACRLNRLAIRPEGLRQLTLNRDMLQLTLTGPASPELRIAAEENGRWLTVHNTAKLPALIGLDRLGGLHLTGIASLDLTAVVRRFPALRELRLWGKPGTLTGVDSLAALPELRRFSTYDLFGFTGEQFPGPDKLPRLEWLWMTSLPAEAAGPIKACYKKQAAAGLDLHITKARKPEWLAENLDNPFRDWDGREHISAANARKAASLYKKTQSALRSLALRSAAAGPSDAAVREELEALVAAYTETFNRMDRRGSFIETVEREEIYTVLTDLLQNFQAVGGQADIDVLVKLFDSLRDY</sequence>
<dbReference type="Proteomes" id="UP001057134">
    <property type="component" value="Chromosome"/>
</dbReference>
<keyword evidence="2" id="KW-1185">Reference proteome</keyword>
<evidence type="ECO:0008006" key="3">
    <source>
        <dbReference type="Google" id="ProtNLM"/>
    </source>
</evidence>
<evidence type="ECO:0000313" key="2">
    <source>
        <dbReference type="Proteomes" id="UP001057134"/>
    </source>
</evidence>